<gene>
    <name evidence="1" type="ORF">ACFQ1G_00005</name>
</gene>
<reference evidence="2" key="1">
    <citation type="journal article" date="2019" name="Int. J. Syst. Evol. Microbiol.">
        <title>The Global Catalogue of Microorganisms (GCM) 10K type strain sequencing project: providing services to taxonomists for standard genome sequencing and annotation.</title>
        <authorList>
            <consortium name="The Broad Institute Genomics Platform"/>
            <consortium name="The Broad Institute Genome Sequencing Center for Infectious Disease"/>
            <person name="Wu L."/>
            <person name="Ma J."/>
        </authorList>
    </citation>
    <scope>NUCLEOTIDE SEQUENCE [LARGE SCALE GENOMIC DNA]</scope>
    <source>
        <strain evidence="2">CCUG 60898</strain>
    </source>
</reference>
<sequence>MTTNYKPDSELIKKPRIISVSDTEIIISDYREGAKPLKIKVNKIEEKENDLDGISMMKWYYCSNMDKNPITGKNTEYVVVMKKQEPSVLELYQKINEVTFAKSIISLR</sequence>
<keyword evidence="2" id="KW-1185">Reference proteome</keyword>
<comment type="caution">
    <text evidence="1">The sequence shown here is derived from an EMBL/GenBank/DDBJ whole genome shotgun (WGS) entry which is preliminary data.</text>
</comment>
<dbReference type="RefSeq" id="WP_380736172.1">
    <property type="nucleotide sequence ID" value="NZ_JBHTJP010000001.1"/>
</dbReference>
<proteinExistence type="predicted"/>
<organism evidence="1 2">
    <name type="scientific">Salinimicrobium gaetbulicola</name>
    <dbReference type="NCBI Taxonomy" id="999702"/>
    <lineage>
        <taxon>Bacteria</taxon>
        <taxon>Pseudomonadati</taxon>
        <taxon>Bacteroidota</taxon>
        <taxon>Flavobacteriia</taxon>
        <taxon>Flavobacteriales</taxon>
        <taxon>Flavobacteriaceae</taxon>
        <taxon>Salinimicrobium</taxon>
    </lineage>
</organism>
<protein>
    <submittedName>
        <fullName evidence="1">Uncharacterized protein</fullName>
    </submittedName>
</protein>
<evidence type="ECO:0000313" key="2">
    <source>
        <dbReference type="Proteomes" id="UP001597100"/>
    </source>
</evidence>
<dbReference type="EMBL" id="JBHTJP010000001">
    <property type="protein sequence ID" value="MFD0975159.1"/>
    <property type="molecule type" value="Genomic_DNA"/>
</dbReference>
<name>A0ABW3IBF1_9FLAO</name>
<accession>A0ABW3IBF1</accession>
<dbReference type="Proteomes" id="UP001597100">
    <property type="component" value="Unassembled WGS sequence"/>
</dbReference>
<evidence type="ECO:0000313" key="1">
    <source>
        <dbReference type="EMBL" id="MFD0975159.1"/>
    </source>
</evidence>